<proteinExistence type="predicted"/>
<dbReference type="GO" id="GO:0008408">
    <property type="term" value="F:3'-5' exonuclease activity"/>
    <property type="evidence" value="ECO:0007669"/>
    <property type="project" value="InterPro"/>
</dbReference>
<dbReference type="EMBL" id="JACAZE010000006">
    <property type="protein sequence ID" value="KAF7313828.1"/>
    <property type="molecule type" value="Genomic_DNA"/>
</dbReference>
<dbReference type="Proteomes" id="UP000613580">
    <property type="component" value="Unassembled WGS sequence"/>
</dbReference>
<keyword evidence="2" id="KW-0540">Nuclease</keyword>
<evidence type="ECO:0000313" key="3">
    <source>
        <dbReference type="Proteomes" id="UP000613580"/>
    </source>
</evidence>
<dbReference type="InterPro" id="IPR002562">
    <property type="entry name" value="3'-5'_exonuclease_dom"/>
</dbReference>
<dbReference type="PANTHER" id="PTHR43040:SF1">
    <property type="entry name" value="RIBONUCLEASE D"/>
    <property type="match status" value="1"/>
</dbReference>
<organism evidence="2 3">
    <name type="scientific">Mycena chlorophos</name>
    <name type="common">Agaric fungus</name>
    <name type="synonym">Agaricus chlorophos</name>
    <dbReference type="NCBI Taxonomy" id="658473"/>
    <lineage>
        <taxon>Eukaryota</taxon>
        <taxon>Fungi</taxon>
        <taxon>Dikarya</taxon>
        <taxon>Basidiomycota</taxon>
        <taxon>Agaricomycotina</taxon>
        <taxon>Agaricomycetes</taxon>
        <taxon>Agaricomycetidae</taxon>
        <taxon>Agaricales</taxon>
        <taxon>Marasmiineae</taxon>
        <taxon>Mycenaceae</taxon>
        <taxon>Mycena</taxon>
    </lineage>
</organism>
<dbReference type="GO" id="GO:0003676">
    <property type="term" value="F:nucleic acid binding"/>
    <property type="evidence" value="ECO:0007669"/>
    <property type="project" value="InterPro"/>
</dbReference>
<protein>
    <submittedName>
        <fullName evidence="2">3'-5' exonuclease domain-containing protein</fullName>
    </submittedName>
</protein>
<evidence type="ECO:0000259" key="1">
    <source>
        <dbReference type="Pfam" id="PF01612"/>
    </source>
</evidence>
<evidence type="ECO:0000313" key="2">
    <source>
        <dbReference type="EMBL" id="KAF7313828.1"/>
    </source>
</evidence>
<accession>A0A8H6T8I4</accession>
<dbReference type="InterPro" id="IPR036397">
    <property type="entry name" value="RNaseH_sf"/>
</dbReference>
<reference evidence="2" key="1">
    <citation type="submission" date="2020-05" db="EMBL/GenBank/DDBJ databases">
        <title>Mycena genomes resolve the evolution of fungal bioluminescence.</title>
        <authorList>
            <person name="Tsai I.J."/>
        </authorList>
    </citation>
    <scope>NUCLEOTIDE SEQUENCE</scope>
    <source>
        <strain evidence="2">110903Hualien_Pintung</strain>
    </source>
</reference>
<comment type="caution">
    <text evidence="2">The sequence shown here is derived from an EMBL/GenBank/DDBJ whole genome shotgun (WGS) entry which is preliminary data.</text>
</comment>
<dbReference type="OrthoDB" id="26838at2759"/>
<dbReference type="Gene3D" id="3.30.420.10">
    <property type="entry name" value="Ribonuclease H-like superfamily/Ribonuclease H"/>
    <property type="match status" value="1"/>
</dbReference>
<gene>
    <name evidence="2" type="ORF">HMN09_00540200</name>
</gene>
<dbReference type="GO" id="GO:0006139">
    <property type="term" value="P:nucleobase-containing compound metabolic process"/>
    <property type="evidence" value="ECO:0007669"/>
    <property type="project" value="InterPro"/>
</dbReference>
<sequence length="267" mass="29349">MALSLPGSLPDLVPADTVIVVDTVPLLRKCIAAVAQTSSLAVDLEGIAMSRSGSICILQLKARESNLVWLVDIVALGAHAFTERVQGWITLKTLLESPLITKLFYDVRNDSDALYNIFGVSLGNVYDLQLLELATRASNPAARHRIPARFVVGLGLALEEHVAPTRPSTETNRWARVKEQGEALFAPERGGRYEVFSERPLTPALIEYCAQDVALLHELEVGLRRRGMGAGNWEQRIVIESAARVWRARQLLSVPRGPDEALAPVNW</sequence>
<dbReference type="PANTHER" id="PTHR43040">
    <property type="entry name" value="RIBONUCLEASE D"/>
    <property type="match status" value="1"/>
</dbReference>
<feature type="domain" description="3'-5' exonuclease" evidence="1">
    <location>
        <begin position="20"/>
        <end position="131"/>
    </location>
</feature>
<keyword evidence="2" id="KW-0378">Hydrolase</keyword>
<dbReference type="AlphaFoldDB" id="A0A8H6T8I4"/>
<keyword evidence="3" id="KW-1185">Reference proteome</keyword>
<dbReference type="InterPro" id="IPR012337">
    <property type="entry name" value="RNaseH-like_sf"/>
</dbReference>
<dbReference type="SUPFAM" id="SSF53098">
    <property type="entry name" value="Ribonuclease H-like"/>
    <property type="match status" value="1"/>
</dbReference>
<name>A0A8H6T8I4_MYCCL</name>
<dbReference type="Pfam" id="PF01612">
    <property type="entry name" value="DNA_pol_A_exo1"/>
    <property type="match status" value="1"/>
</dbReference>
<keyword evidence="2" id="KW-0269">Exonuclease</keyword>